<dbReference type="Proteomes" id="UP001064048">
    <property type="component" value="Chromosome 22"/>
</dbReference>
<protein>
    <submittedName>
        <fullName evidence="1">Uncharacterized protein</fullName>
    </submittedName>
</protein>
<organism evidence="1 2">
    <name type="scientific">Choristoneura fumiferana</name>
    <name type="common">Spruce budworm moth</name>
    <name type="synonym">Archips fumiferana</name>
    <dbReference type="NCBI Taxonomy" id="7141"/>
    <lineage>
        <taxon>Eukaryota</taxon>
        <taxon>Metazoa</taxon>
        <taxon>Ecdysozoa</taxon>
        <taxon>Arthropoda</taxon>
        <taxon>Hexapoda</taxon>
        <taxon>Insecta</taxon>
        <taxon>Pterygota</taxon>
        <taxon>Neoptera</taxon>
        <taxon>Endopterygota</taxon>
        <taxon>Lepidoptera</taxon>
        <taxon>Glossata</taxon>
        <taxon>Ditrysia</taxon>
        <taxon>Tortricoidea</taxon>
        <taxon>Tortricidae</taxon>
        <taxon>Tortricinae</taxon>
        <taxon>Choristoneura</taxon>
    </lineage>
</organism>
<name>A0ACC0JHK5_CHOFU</name>
<gene>
    <name evidence="1" type="ORF">MSG28_012698</name>
</gene>
<sequence length="391" mass="44490">MCIKMKWLLVLALFVAVWAQEESEEEGLTLAEPCDAESCQLPDCRCSSTNIPGGLAARDVPQFVLVTFDDGVNVININTYRNDLYNRLNTNGCPAGTTFFINHEYTDYQIVNELYNRGYEIALHSLSHQTPQTYWAEATYDDMKLEFGDQRIQMSHFANIPYDEIKGIRIPFLQMTGNASFQVMKDFGLTYDCTWPTINQLDPGLWPYTLDYESTQECTVPPCPTASIPGVWTLPMVSWLDLNGAACAMVDSCFAVPPLNDEDAWFNFIVTNFERHYLGNRSPFGFYVHEWYVAERINPAVNRAFVRFLDMINNMQDVFMVNAADVIDWVKDPVPVDEYKQKPCKNIQQTTCPAANCGPLTSDHNIWSSYYMSICNVCPSSYPWLGNPLGQ</sequence>
<reference evidence="1 2" key="1">
    <citation type="journal article" date="2022" name="Genome Biol. Evol.">
        <title>The Spruce Budworm Genome: Reconstructing the Evolutionary History of Antifreeze Proteins.</title>
        <authorList>
            <person name="Beliveau C."/>
            <person name="Gagne P."/>
            <person name="Picq S."/>
            <person name="Vernygora O."/>
            <person name="Keeling C.I."/>
            <person name="Pinkney K."/>
            <person name="Doucet D."/>
            <person name="Wen F."/>
            <person name="Johnston J.S."/>
            <person name="Maaroufi H."/>
            <person name="Boyle B."/>
            <person name="Laroche J."/>
            <person name="Dewar K."/>
            <person name="Juretic N."/>
            <person name="Blackburn G."/>
            <person name="Nisole A."/>
            <person name="Brunet B."/>
            <person name="Brandao M."/>
            <person name="Lumley L."/>
            <person name="Duan J."/>
            <person name="Quan G."/>
            <person name="Lucarotti C.J."/>
            <person name="Roe A.D."/>
            <person name="Sperling F.A.H."/>
            <person name="Levesque R.C."/>
            <person name="Cusson M."/>
        </authorList>
    </citation>
    <scope>NUCLEOTIDE SEQUENCE [LARGE SCALE GENOMIC DNA]</scope>
    <source>
        <strain evidence="1">Glfc:IPQL:Cfum</strain>
    </source>
</reference>
<dbReference type="EMBL" id="CM046122">
    <property type="protein sequence ID" value="KAI8423638.1"/>
    <property type="molecule type" value="Genomic_DNA"/>
</dbReference>
<accession>A0ACC0JHK5</accession>
<proteinExistence type="predicted"/>
<evidence type="ECO:0000313" key="2">
    <source>
        <dbReference type="Proteomes" id="UP001064048"/>
    </source>
</evidence>
<evidence type="ECO:0000313" key="1">
    <source>
        <dbReference type="EMBL" id="KAI8423638.1"/>
    </source>
</evidence>
<comment type="caution">
    <text evidence="1">The sequence shown here is derived from an EMBL/GenBank/DDBJ whole genome shotgun (WGS) entry which is preliminary data.</text>
</comment>
<keyword evidence="2" id="KW-1185">Reference proteome</keyword>